<evidence type="ECO:0000313" key="2">
    <source>
        <dbReference type="EMBL" id="NYZ69122.1"/>
    </source>
</evidence>
<dbReference type="EMBL" id="JACCKB010000061">
    <property type="protein sequence ID" value="NYZ69122.1"/>
    <property type="molecule type" value="Genomic_DNA"/>
</dbReference>
<evidence type="ECO:0000256" key="1">
    <source>
        <dbReference type="SAM" id="Phobius"/>
    </source>
</evidence>
<dbReference type="Pfam" id="PF16080">
    <property type="entry name" value="Phage_holin_2_3"/>
    <property type="match status" value="1"/>
</dbReference>
<reference evidence="2 3" key="1">
    <citation type="submission" date="2020-07" db="EMBL/GenBank/DDBJ databases">
        <title>Endozoicomonas sp. nov., isolated from sediment.</title>
        <authorList>
            <person name="Gu T."/>
        </authorList>
    </citation>
    <scope>NUCLEOTIDE SEQUENCE [LARGE SCALE GENOMIC DNA]</scope>
    <source>
        <strain evidence="2 3">SM1973</strain>
    </source>
</reference>
<dbReference type="RefSeq" id="WP_180571122.1">
    <property type="nucleotide sequence ID" value="NZ_JACCKB010000061.1"/>
</dbReference>
<evidence type="ECO:0008006" key="4">
    <source>
        <dbReference type="Google" id="ProtNLM"/>
    </source>
</evidence>
<keyword evidence="1" id="KW-0472">Membrane</keyword>
<evidence type="ECO:0000313" key="3">
    <source>
        <dbReference type="Proteomes" id="UP000569732"/>
    </source>
</evidence>
<accession>A0A853IBB2</accession>
<gene>
    <name evidence="2" type="ORF">H0A36_24180</name>
</gene>
<protein>
    <recommendedName>
        <fullName evidence="4">Holin</fullName>
    </recommendedName>
</protein>
<keyword evidence="1" id="KW-0812">Transmembrane</keyword>
<name>A0A853IBB2_9GAMM</name>
<proteinExistence type="predicted"/>
<keyword evidence="1" id="KW-1133">Transmembrane helix</keyword>
<organism evidence="2 3">
    <name type="scientific">Spartinivicinus marinus</name>
    <dbReference type="NCBI Taxonomy" id="2994442"/>
    <lineage>
        <taxon>Bacteria</taxon>
        <taxon>Pseudomonadati</taxon>
        <taxon>Pseudomonadota</taxon>
        <taxon>Gammaproteobacteria</taxon>
        <taxon>Oceanospirillales</taxon>
        <taxon>Zooshikellaceae</taxon>
        <taxon>Spartinivicinus</taxon>
    </lineage>
</organism>
<dbReference type="AlphaFoldDB" id="A0A853IBB2"/>
<keyword evidence="3" id="KW-1185">Reference proteome</keyword>
<comment type="caution">
    <text evidence="2">The sequence shown here is derived from an EMBL/GenBank/DDBJ whole genome shotgun (WGS) entry which is preliminary data.</text>
</comment>
<dbReference type="InterPro" id="IPR032118">
    <property type="entry name" value="Phage_holin_HP1"/>
</dbReference>
<sequence>MSKTTTAAYASGASMVIAGFTIQDWALAVGVACTVTTCLVNWHYKRKKTHHEIEFLKAQINQKYTN</sequence>
<dbReference type="Proteomes" id="UP000569732">
    <property type="component" value="Unassembled WGS sequence"/>
</dbReference>
<feature type="transmembrane region" description="Helical" evidence="1">
    <location>
        <begin position="25"/>
        <end position="44"/>
    </location>
</feature>